<evidence type="ECO:0000313" key="2">
    <source>
        <dbReference type="RefSeq" id="XP_019624205.1"/>
    </source>
</evidence>
<sequence length="134" mass="15590">MKMADGEEERERMAAMARPVRQPMDAGFTFDMLMSSVDPMAESMIEKFIREREAKLQYEQKFTELVSYVERGREGFSAEEFVQKLREVAAKAAEAGHDDAPRHQRNLSRIEKLSEKSATWETVRLIFYDTEEDS</sequence>
<name>A0A6P4Y5A9_BRABE</name>
<dbReference type="GeneID" id="109469889"/>
<keyword evidence="1" id="KW-1185">Reference proteome</keyword>
<dbReference type="KEGG" id="bbel:109469889"/>
<reference evidence="2" key="1">
    <citation type="submission" date="2025-08" db="UniProtKB">
        <authorList>
            <consortium name="RefSeq"/>
        </authorList>
    </citation>
    <scope>IDENTIFICATION</scope>
    <source>
        <tissue evidence="2">Gonad</tissue>
    </source>
</reference>
<gene>
    <name evidence="2" type="primary">LOC109469889</name>
</gene>
<evidence type="ECO:0000313" key="1">
    <source>
        <dbReference type="Proteomes" id="UP000515135"/>
    </source>
</evidence>
<dbReference type="Proteomes" id="UP000515135">
    <property type="component" value="Unplaced"/>
</dbReference>
<accession>A0A6P4Y5A9</accession>
<dbReference type="RefSeq" id="XP_019624205.1">
    <property type="nucleotide sequence ID" value="XM_019768646.1"/>
</dbReference>
<protein>
    <submittedName>
        <fullName evidence="2">Uncharacterized protein LOC109469889</fullName>
    </submittedName>
</protein>
<organism evidence="1 2">
    <name type="scientific">Branchiostoma belcheri</name>
    <name type="common">Amphioxus</name>
    <dbReference type="NCBI Taxonomy" id="7741"/>
    <lineage>
        <taxon>Eukaryota</taxon>
        <taxon>Metazoa</taxon>
        <taxon>Chordata</taxon>
        <taxon>Cephalochordata</taxon>
        <taxon>Leptocardii</taxon>
        <taxon>Amphioxiformes</taxon>
        <taxon>Branchiostomatidae</taxon>
        <taxon>Branchiostoma</taxon>
    </lineage>
</organism>
<dbReference type="AlphaFoldDB" id="A0A6P4Y5A9"/>
<proteinExistence type="predicted"/>